<evidence type="ECO:0000313" key="3">
    <source>
        <dbReference type="EMBL" id="RIO47795.1"/>
    </source>
</evidence>
<keyword evidence="2" id="KW-1133">Transmembrane helix</keyword>
<evidence type="ECO:0000256" key="2">
    <source>
        <dbReference type="SAM" id="Phobius"/>
    </source>
</evidence>
<feature type="transmembrane region" description="Helical" evidence="2">
    <location>
        <begin position="62"/>
        <end position="82"/>
    </location>
</feature>
<dbReference type="AlphaFoldDB" id="A0A418JMP7"/>
<feature type="compositionally biased region" description="Basic and acidic residues" evidence="1">
    <location>
        <begin position="199"/>
        <end position="224"/>
    </location>
</feature>
<dbReference type="InterPro" id="IPR008523">
    <property type="entry name" value="DUF805"/>
</dbReference>
<feature type="transmembrane region" description="Helical" evidence="2">
    <location>
        <begin position="134"/>
        <end position="159"/>
    </location>
</feature>
<organism evidence="3 4">
    <name type="scientific">Staphylococcus hyicus</name>
    <dbReference type="NCBI Taxonomy" id="1284"/>
    <lineage>
        <taxon>Bacteria</taxon>
        <taxon>Bacillati</taxon>
        <taxon>Bacillota</taxon>
        <taxon>Bacilli</taxon>
        <taxon>Bacillales</taxon>
        <taxon>Staphylococcaceae</taxon>
        <taxon>Staphylococcus</taxon>
    </lineage>
</organism>
<keyword evidence="2" id="KW-0472">Membrane</keyword>
<dbReference type="EMBL" id="QXVO01000001">
    <property type="protein sequence ID" value="RIO47795.1"/>
    <property type="molecule type" value="Genomic_DNA"/>
</dbReference>
<reference evidence="3 4" key="1">
    <citation type="journal article" date="2016" name="Front. Microbiol.">
        <title>Comprehensive Phylogenetic Analysis of Bovine Non-aureus Staphylococci Species Based on Whole-Genome Sequencing.</title>
        <authorList>
            <person name="Naushad S."/>
            <person name="Barkema H.W."/>
            <person name="Luby C."/>
            <person name="Condas L.A."/>
            <person name="Nobrega D.B."/>
            <person name="Carson D.A."/>
            <person name="De Buck J."/>
        </authorList>
    </citation>
    <scope>NUCLEOTIDE SEQUENCE [LARGE SCALE GENOMIC DNA]</scope>
    <source>
        <strain evidence="3 4">SNUC 5959</strain>
    </source>
</reference>
<dbReference type="PANTHER" id="PTHR34980">
    <property type="entry name" value="INNER MEMBRANE PROTEIN-RELATED-RELATED"/>
    <property type="match status" value="1"/>
</dbReference>
<name>A0A418JMP7_STAHY</name>
<keyword evidence="2" id="KW-0812">Transmembrane</keyword>
<dbReference type="PANTHER" id="PTHR34980:SF2">
    <property type="entry name" value="INNER MEMBRANE PROTEIN YHAH-RELATED"/>
    <property type="match status" value="1"/>
</dbReference>
<dbReference type="Pfam" id="PF05656">
    <property type="entry name" value="DUF805"/>
    <property type="match status" value="1"/>
</dbReference>
<dbReference type="RefSeq" id="WP_119634976.1">
    <property type="nucleotide sequence ID" value="NZ_QXVO01000001.1"/>
</dbReference>
<comment type="caution">
    <text evidence="3">The sequence shown here is derived from an EMBL/GenBank/DDBJ whole genome shotgun (WGS) entry which is preliminary data.</text>
</comment>
<feature type="transmembrane region" description="Helical" evidence="2">
    <location>
        <begin position="32"/>
        <end position="56"/>
    </location>
</feature>
<dbReference type="STRING" id="1284.SHYC_02725"/>
<dbReference type="GO" id="GO:0005886">
    <property type="term" value="C:plasma membrane"/>
    <property type="evidence" value="ECO:0007669"/>
    <property type="project" value="TreeGrafter"/>
</dbReference>
<proteinExistence type="predicted"/>
<evidence type="ECO:0000313" key="4">
    <source>
        <dbReference type="Proteomes" id="UP000285625"/>
    </source>
</evidence>
<protein>
    <submittedName>
        <fullName evidence="3">DUF805 domain-containing protein</fullName>
    </submittedName>
</protein>
<gene>
    <name evidence="3" type="ORF">BUZ57_00545</name>
</gene>
<accession>A0A418JMP7</accession>
<feature type="transmembrane region" description="Helical" evidence="2">
    <location>
        <begin position="94"/>
        <end position="114"/>
    </location>
</feature>
<feature type="region of interest" description="Disordered" evidence="1">
    <location>
        <begin position="186"/>
        <end position="224"/>
    </location>
</feature>
<dbReference type="Proteomes" id="UP000285625">
    <property type="component" value="Unassembled WGS sequence"/>
</dbReference>
<evidence type="ECO:0000256" key="1">
    <source>
        <dbReference type="SAM" id="MobiDB-lite"/>
    </source>
</evidence>
<sequence>MIATQQVGFLEAFKLFWLNYVNFKGRSRRSEYWWVMLWHTIIILPLVILGFISLIITPILAFIIFFIIILYGFATMIPNLALTVRRFHDNGFSMLIPIINVVIGILCNIVNIFIEQTDVYQAGNSTITAHSGFIPFFVAIIFMFVMFGLQIFTLVICLLDSKKETNQYGPSPKYVQNATPYKGVNDGGMTHEGSSMSHANEHLDTNADTSYPHKEEEMSDYKNR</sequence>